<keyword evidence="2 5" id="KW-0812">Transmembrane</keyword>
<evidence type="ECO:0000256" key="2">
    <source>
        <dbReference type="ARBA" id="ARBA00022692"/>
    </source>
</evidence>
<feature type="transmembrane region" description="Helical" evidence="5">
    <location>
        <begin position="157"/>
        <end position="175"/>
    </location>
</feature>
<protein>
    <submittedName>
        <fullName evidence="7">MFS transporter</fullName>
    </submittedName>
</protein>
<dbReference type="InterPro" id="IPR047200">
    <property type="entry name" value="MFS_YcaD-like"/>
</dbReference>
<accession>A0ABU7LVE0</accession>
<feature type="transmembrane region" description="Helical" evidence="5">
    <location>
        <begin position="359"/>
        <end position="379"/>
    </location>
</feature>
<feature type="transmembrane region" description="Helical" evidence="5">
    <location>
        <begin position="294"/>
        <end position="313"/>
    </location>
</feature>
<evidence type="ECO:0000313" key="7">
    <source>
        <dbReference type="EMBL" id="MEE2565526.1"/>
    </source>
</evidence>
<dbReference type="RefSeq" id="WP_330195061.1">
    <property type="nucleotide sequence ID" value="NZ_JAZDRO010000001.1"/>
</dbReference>
<evidence type="ECO:0000256" key="4">
    <source>
        <dbReference type="ARBA" id="ARBA00023136"/>
    </source>
</evidence>
<evidence type="ECO:0000256" key="1">
    <source>
        <dbReference type="ARBA" id="ARBA00004141"/>
    </source>
</evidence>
<feature type="transmembrane region" description="Helical" evidence="5">
    <location>
        <begin position="270"/>
        <end position="288"/>
    </location>
</feature>
<dbReference type="EMBL" id="JAZDRO010000001">
    <property type="protein sequence ID" value="MEE2565526.1"/>
    <property type="molecule type" value="Genomic_DNA"/>
</dbReference>
<comment type="caution">
    <text evidence="7">The sequence shown here is derived from an EMBL/GenBank/DDBJ whole genome shotgun (WGS) entry which is preliminary data.</text>
</comment>
<dbReference type="PRINTS" id="PR01035">
    <property type="entry name" value="TCRTETA"/>
</dbReference>
<feature type="transmembrane region" description="Helical" evidence="5">
    <location>
        <begin position="37"/>
        <end position="60"/>
    </location>
</feature>
<dbReference type="InterPro" id="IPR020846">
    <property type="entry name" value="MFS_dom"/>
</dbReference>
<feature type="transmembrane region" description="Helical" evidence="5">
    <location>
        <begin position="334"/>
        <end position="353"/>
    </location>
</feature>
<feature type="transmembrane region" description="Helical" evidence="5">
    <location>
        <begin position="131"/>
        <end position="151"/>
    </location>
</feature>
<keyword evidence="8" id="KW-1185">Reference proteome</keyword>
<reference evidence="7 8" key="1">
    <citation type="submission" date="2024-01" db="EMBL/GenBank/DDBJ databases">
        <title>Hyphobacterium bacterium isolated from marine sediment.</title>
        <authorList>
            <person name="Zhao S."/>
        </authorList>
    </citation>
    <scope>NUCLEOTIDE SEQUENCE [LARGE SCALE GENOMIC DNA]</scope>
    <source>
        <strain evidence="7 8">Y60-23</strain>
    </source>
</reference>
<comment type="subcellular location">
    <subcellularLocation>
        <location evidence="1">Membrane</location>
        <topology evidence="1">Multi-pass membrane protein</topology>
    </subcellularLocation>
</comment>
<name>A0ABU7LVE0_9PROT</name>
<feature type="transmembrane region" description="Helical" evidence="5">
    <location>
        <begin position="234"/>
        <end position="258"/>
    </location>
</feature>
<feature type="domain" description="Major facilitator superfamily (MFS) profile" evidence="6">
    <location>
        <begin position="6"/>
        <end position="384"/>
    </location>
</feature>
<organism evidence="7 8">
    <name type="scientific">Hyphobacterium marinum</name>
    <dbReference type="NCBI Taxonomy" id="3116574"/>
    <lineage>
        <taxon>Bacteria</taxon>
        <taxon>Pseudomonadati</taxon>
        <taxon>Pseudomonadota</taxon>
        <taxon>Alphaproteobacteria</taxon>
        <taxon>Maricaulales</taxon>
        <taxon>Maricaulaceae</taxon>
        <taxon>Hyphobacterium</taxon>
    </lineage>
</organism>
<dbReference type="Gene3D" id="1.20.1250.20">
    <property type="entry name" value="MFS general substrate transporter like domains"/>
    <property type="match status" value="2"/>
</dbReference>
<dbReference type="PROSITE" id="PS50850">
    <property type="entry name" value="MFS"/>
    <property type="match status" value="1"/>
</dbReference>
<feature type="transmembrane region" description="Helical" evidence="5">
    <location>
        <begin position="7"/>
        <end position="31"/>
    </location>
</feature>
<dbReference type="Pfam" id="PF07690">
    <property type="entry name" value="MFS_1"/>
    <property type="match status" value="1"/>
</dbReference>
<evidence type="ECO:0000259" key="6">
    <source>
        <dbReference type="PROSITE" id="PS50850"/>
    </source>
</evidence>
<dbReference type="PANTHER" id="PTHR23521:SF3">
    <property type="entry name" value="MFS TRANSPORTER"/>
    <property type="match status" value="1"/>
</dbReference>
<dbReference type="CDD" id="cd17477">
    <property type="entry name" value="MFS_YcaD_like"/>
    <property type="match status" value="1"/>
</dbReference>
<keyword evidence="4 5" id="KW-0472">Membrane</keyword>
<dbReference type="InterPro" id="IPR011701">
    <property type="entry name" value="MFS"/>
</dbReference>
<feature type="transmembrane region" description="Helical" evidence="5">
    <location>
        <begin position="196"/>
        <end position="222"/>
    </location>
</feature>
<proteinExistence type="predicted"/>
<dbReference type="Proteomes" id="UP001310692">
    <property type="component" value="Unassembled WGS sequence"/>
</dbReference>
<dbReference type="PANTHER" id="PTHR23521">
    <property type="entry name" value="TRANSPORTER MFS SUPERFAMILY"/>
    <property type="match status" value="1"/>
</dbReference>
<keyword evidence="3 5" id="KW-1133">Transmembrane helix</keyword>
<feature type="transmembrane region" description="Helical" evidence="5">
    <location>
        <begin position="72"/>
        <end position="95"/>
    </location>
</feature>
<evidence type="ECO:0000256" key="3">
    <source>
        <dbReference type="ARBA" id="ARBA00022989"/>
    </source>
</evidence>
<sequence>MALYRNVAVLMLSVALMQVAIGALGVVLPLAMAAENWSGFAIGSVAAAYAAGFLGGAFYAPGFIARVGHIRAFTAAAGVAAASTLVLGLGTDVWAWSISRLVFGACSAALFAVAESWIADATPADRRGSVISAYQIAGRAGIVIGPFLVALTAGLEQAFIVCGVFAALALVPVSATHRAQPRPPKTFPTTPWRLILNAPAAGISVFFAGFVNTGVLTFLPIWAEALGETPEGAATGFGAAALTMGVIYVASMTLQWPVGRLSDQIDRRMVIAGLGAAFGAVALILTILVDPGLIAGMVLIGLWGAASMSHYGIAVAHAADRASADELPAMTSCLLMLWGAGSIIGPLIAGALYSSPFGMRGVFLFAAIGGAALAGLMFLRQRERTAPDPVDREAFVNIQATSAALAEAPEPDIEPSWEPDDQAL</sequence>
<evidence type="ECO:0000256" key="5">
    <source>
        <dbReference type="SAM" id="Phobius"/>
    </source>
</evidence>
<gene>
    <name evidence="7" type="ORF">V0U35_02440</name>
</gene>
<feature type="transmembrane region" description="Helical" evidence="5">
    <location>
        <begin position="101"/>
        <end position="119"/>
    </location>
</feature>
<dbReference type="InterPro" id="IPR036259">
    <property type="entry name" value="MFS_trans_sf"/>
</dbReference>
<dbReference type="SUPFAM" id="SSF103473">
    <property type="entry name" value="MFS general substrate transporter"/>
    <property type="match status" value="1"/>
</dbReference>
<dbReference type="InterPro" id="IPR001958">
    <property type="entry name" value="Tet-R_TetA/multi-R_MdtG-like"/>
</dbReference>
<evidence type="ECO:0000313" key="8">
    <source>
        <dbReference type="Proteomes" id="UP001310692"/>
    </source>
</evidence>